<organism evidence="3 4">
    <name type="scientific">Myotis myotis</name>
    <name type="common">Greater mouse-eared bat</name>
    <name type="synonym">Vespertilio myotis</name>
    <dbReference type="NCBI Taxonomy" id="51298"/>
    <lineage>
        <taxon>Eukaryota</taxon>
        <taxon>Metazoa</taxon>
        <taxon>Chordata</taxon>
        <taxon>Craniata</taxon>
        <taxon>Vertebrata</taxon>
        <taxon>Euteleostomi</taxon>
        <taxon>Mammalia</taxon>
        <taxon>Eutheria</taxon>
        <taxon>Laurasiatheria</taxon>
        <taxon>Chiroptera</taxon>
        <taxon>Yangochiroptera</taxon>
        <taxon>Vespertilionidae</taxon>
        <taxon>Myotis</taxon>
    </lineage>
</organism>
<proteinExistence type="predicted"/>
<accession>A0A7J7YDR5</accession>
<dbReference type="PANTHER" id="PTHR19446">
    <property type="entry name" value="REVERSE TRANSCRIPTASES"/>
    <property type="match status" value="1"/>
</dbReference>
<feature type="region of interest" description="Disordered" evidence="1">
    <location>
        <begin position="130"/>
        <end position="153"/>
    </location>
</feature>
<reference evidence="3 4" key="1">
    <citation type="journal article" date="2020" name="Nature">
        <title>Six reference-quality genomes reveal evolution of bat adaptations.</title>
        <authorList>
            <person name="Jebb D."/>
            <person name="Huang Z."/>
            <person name="Pippel M."/>
            <person name="Hughes G.M."/>
            <person name="Lavrichenko K."/>
            <person name="Devanna P."/>
            <person name="Winkler S."/>
            <person name="Jermiin L.S."/>
            <person name="Skirmuntt E.C."/>
            <person name="Katzourakis A."/>
            <person name="Burkitt-Gray L."/>
            <person name="Ray D.A."/>
            <person name="Sullivan K.A.M."/>
            <person name="Roscito J.G."/>
            <person name="Kirilenko B.M."/>
            <person name="Davalos L.M."/>
            <person name="Corthals A.P."/>
            <person name="Power M.L."/>
            <person name="Jones G."/>
            <person name="Ransome R.D."/>
            <person name="Dechmann D.K.N."/>
            <person name="Locatelli A.G."/>
            <person name="Puechmaille S.J."/>
            <person name="Fedrigo O."/>
            <person name="Jarvis E.D."/>
            <person name="Hiller M."/>
            <person name="Vernes S.C."/>
            <person name="Myers E.W."/>
            <person name="Teeling E.C."/>
        </authorList>
    </citation>
    <scope>NUCLEOTIDE SEQUENCE [LARGE SCALE GENOMIC DNA]</scope>
    <source>
        <strain evidence="3">MMyoMyo1</strain>
        <tissue evidence="3">Flight muscle</tissue>
    </source>
</reference>
<name>A0A7J7YDR5_MYOMY</name>
<dbReference type="Proteomes" id="UP000527355">
    <property type="component" value="Unassembled WGS sequence"/>
</dbReference>
<feature type="compositionally biased region" description="Basic residues" evidence="1">
    <location>
        <begin position="142"/>
        <end position="153"/>
    </location>
</feature>
<evidence type="ECO:0000313" key="3">
    <source>
        <dbReference type="EMBL" id="KAF6360102.1"/>
    </source>
</evidence>
<dbReference type="Pfam" id="PF00078">
    <property type="entry name" value="RVT_1"/>
    <property type="match status" value="1"/>
</dbReference>
<keyword evidence="4" id="KW-1185">Reference proteome</keyword>
<dbReference type="EMBL" id="JABWUV010000004">
    <property type="protein sequence ID" value="KAF6360102.1"/>
    <property type="molecule type" value="Genomic_DNA"/>
</dbReference>
<gene>
    <name evidence="3" type="ORF">mMyoMyo1_011060</name>
</gene>
<evidence type="ECO:0000259" key="2">
    <source>
        <dbReference type="Pfam" id="PF00078"/>
    </source>
</evidence>
<sequence length="164" mass="18888">MVGSQHEELYLKGQKVENHCIRKIIHQDQVGFIPGIQGWYNIHKSINVIHHINQLRDKNHIIISIDAEKAFGKIQHLFLIKTLSKVGIEGSYLNIIKALYDKPTANNIFNGQNLKPFPLRTGTTQASPLLFDSTGSASHSHETRRRKKRHPNWKRRSKIVIICR</sequence>
<feature type="domain" description="Reverse transcriptase" evidence="2">
    <location>
        <begin position="18"/>
        <end position="131"/>
    </location>
</feature>
<dbReference type="InterPro" id="IPR000477">
    <property type="entry name" value="RT_dom"/>
</dbReference>
<comment type="caution">
    <text evidence="3">The sequence shown here is derived from an EMBL/GenBank/DDBJ whole genome shotgun (WGS) entry which is preliminary data.</text>
</comment>
<evidence type="ECO:0000256" key="1">
    <source>
        <dbReference type="SAM" id="MobiDB-lite"/>
    </source>
</evidence>
<evidence type="ECO:0000313" key="4">
    <source>
        <dbReference type="Proteomes" id="UP000527355"/>
    </source>
</evidence>
<protein>
    <recommendedName>
        <fullName evidence="2">Reverse transcriptase domain-containing protein</fullName>
    </recommendedName>
</protein>
<dbReference type="AlphaFoldDB" id="A0A7J7YDR5"/>